<dbReference type="InterPro" id="IPR035965">
    <property type="entry name" value="PAS-like_dom_sf"/>
</dbReference>
<dbReference type="InterPro" id="IPR001789">
    <property type="entry name" value="Sig_transdc_resp-reg_receiver"/>
</dbReference>
<keyword evidence="3 5" id="KW-0597">Phosphoprotein</keyword>
<name>A0A916YWB4_9SPHN</name>
<protein>
    <recommendedName>
        <fullName evidence="2">histidine kinase</fullName>
        <ecNumber evidence="2">2.7.13.3</ecNumber>
    </recommendedName>
</protein>
<dbReference type="CDD" id="cd17546">
    <property type="entry name" value="REC_hyHK_CKI1_RcsC-like"/>
    <property type="match status" value="1"/>
</dbReference>
<evidence type="ECO:0000256" key="5">
    <source>
        <dbReference type="PROSITE-ProRule" id="PRU00169"/>
    </source>
</evidence>
<dbReference type="Proteomes" id="UP000612349">
    <property type="component" value="Unassembled WGS sequence"/>
</dbReference>
<dbReference type="SMART" id="SM00448">
    <property type="entry name" value="REC"/>
    <property type="match status" value="1"/>
</dbReference>
<dbReference type="InterPro" id="IPR036097">
    <property type="entry name" value="HisK_dim/P_sf"/>
</dbReference>
<dbReference type="Gene3D" id="1.10.287.130">
    <property type="match status" value="1"/>
</dbReference>
<dbReference type="PANTHER" id="PTHR45339:SF1">
    <property type="entry name" value="HYBRID SIGNAL TRANSDUCTION HISTIDINE KINASE J"/>
    <property type="match status" value="1"/>
</dbReference>
<keyword evidence="4" id="KW-0902">Two-component regulatory system</keyword>
<dbReference type="GO" id="GO:0000155">
    <property type="term" value="F:phosphorelay sensor kinase activity"/>
    <property type="evidence" value="ECO:0007669"/>
    <property type="project" value="InterPro"/>
</dbReference>
<evidence type="ECO:0000256" key="3">
    <source>
        <dbReference type="ARBA" id="ARBA00022553"/>
    </source>
</evidence>
<feature type="modified residue" description="4-aspartylphosphate" evidence="5">
    <location>
        <position position="428"/>
    </location>
</feature>
<dbReference type="CDD" id="cd00130">
    <property type="entry name" value="PAS"/>
    <property type="match status" value="1"/>
</dbReference>
<dbReference type="SUPFAM" id="SSF47384">
    <property type="entry name" value="Homodimeric domain of signal transducing histidine kinase"/>
    <property type="match status" value="1"/>
</dbReference>
<dbReference type="SUPFAM" id="SSF55785">
    <property type="entry name" value="PYP-like sensor domain (PAS domain)"/>
    <property type="match status" value="1"/>
</dbReference>
<organism evidence="7 8">
    <name type="scientific">Croceicoccus mobilis</name>
    <dbReference type="NCBI Taxonomy" id="1703339"/>
    <lineage>
        <taxon>Bacteria</taxon>
        <taxon>Pseudomonadati</taxon>
        <taxon>Pseudomonadota</taxon>
        <taxon>Alphaproteobacteria</taxon>
        <taxon>Sphingomonadales</taxon>
        <taxon>Erythrobacteraceae</taxon>
        <taxon>Croceicoccus</taxon>
    </lineage>
</organism>
<comment type="catalytic activity">
    <reaction evidence="1">
        <text>ATP + protein L-histidine = ADP + protein N-phospho-L-histidine.</text>
        <dbReference type="EC" id="2.7.13.3"/>
    </reaction>
</comment>
<comment type="caution">
    <text evidence="7">The sequence shown here is derived from an EMBL/GenBank/DDBJ whole genome shotgun (WGS) entry which is preliminary data.</text>
</comment>
<evidence type="ECO:0000313" key="8">
    <source>
        <dbReference type="Proteomes" id="UP000612349"/>
    </source>
</evidence>
<dbReference type="PANTHER" id="PTHR45339">
    <property type="entry name" value="HYBRID SIGNAL TRANSDUCTION HISTIDINE KINASE J"/>
    <property type="match status" value="1"/>
</dbReference>
<evidence type="ECO:0000259" key="6">
    <source>
        <dbReference type="PROSITE" id="PS50110"/>
    </source>
</evidence>
<keyword evidence="8" id="KW-1185">Reference proteome</keyword>
<reference evidence="7" key="2">
    <citation type="submission" date="2020-09" db="EMBL/GenBank/DDBJ databases">
        <authorList>
            <person name="Sun Q."/>
            <person name="Zhou Y."/>
        </authorList>
    </citation>
    <scope>NUCLEOTIDE SEQUENCE</scope>
    <source>
        <strain evidence="7">CGMCC 1.15360</strain>
    </source>
</reference>
<dbReference type="PROSITE" id="PS50110">
    <property type="entry name" value="RESPONSE_REGULATORY"/>
    <property type="match status" value="1"/>
</dbReference>
<dbReference type="InterPro" id="IPR003661">
    <property type="entry name" value="HisK_dim/P_dom"/>
</dbReference>
<dbReference type="EC" id="2.7.13.3" evidence="2"/>
<evidence type="ECO:0000256" key="2">
    <source>
        <dbReference type="ARBA" id="ARBA00012438"/>
    </source>
</evidence>
<evidence type="ECO:0000256" key="1">
    <source>
        <dbReference type="ARBA" id="ARBA00000085"/>
    </source>
</evidence>
<dbReference type="SMART" id="SM00388">
    <property type="entry name" value="HisKA"/>
    <property type="match status" value="1"/>
</dbReference>
<dbReference type="CDD" id="cd00082">
    <property type="entry name" value="HisKA"/>
    <property type="match status" value="1"/>
</dbReference>
<evidence type="ECO:0000256" key="4">
    <source>
        <dbReference type="ARBA" id="ARBA00023012"/>
    </source>
</evidence>
<dbReference type="Pfam" id="PF00072">
    <property type="entry name" value="Response_reg"/>
    <property type="match status" value="1"/>
</dbReference>
<evidence type="ECO:0000313" key="7">
    <source>
        <dbReference type="EMBL" id="GGD64095.1"/>
    </source>
</evidence>
<dbReference type="SUPFAM" id="SSF52172">
    <property type="entry name" value="CheY-like"/>
    <property type="match status" value="1"/>
</dbReference>
<gene>
    <name evidence="7" type="ORF">GCM10010990_11930</name>
</gene>
<dbReference type="Gene3D" id="3.40.50.2300">
    <property type="match status" value="1"/>
</dbReference>
<dbReference type="Gene3D" id="3.30.450.20">
    <property type="entry name" value="PAS domain"/>
    <property type="match status" value="1"/>
</dbReference>
<dbReference type="EMBL" id="BMIP01000002">
    <property type="protein sequence ID" value="GGD64095.1"/>
    <property type="molecule type" value="Genomic_DNA"/>
</dbReference>
<feature type="domain" description="Response regulatory" evidence="6">
    <location>
        <begin position="374"/>
        <end position="496"/>
    </location>
</feature>
<dbReference type="Pfam" id="PF00512">
    <property type="entry name" value="HisKA"/>
    <property type="match status" value="1"/>
</dbReference>
<proteinExistence type="predicted"/>
<accession>A0A916YWB4</accession>
<dbReference type="AlphaFoldDB" id="A0A916YWB4"/>
<sequence>MGKLMTQPGDRATKATARQAATVPMDGEAGHWLLDAATGELQLSPKARLICGFPVDGRPDWRSAVARFAREDRRRLLAATRNALASGEIATCDIRRMRPDGEIRRLRVLVMRSPAFGSRQINGVVTEQRPDAPFAGDEAHFDRHRFFGQLAHELYNPLNGIIGFSDLMMRSGLPAGQEERAAAIACAARAMQHHVENVMTVHGEGRLPAAPDMVPVDIACLARDFARRESERASPGAMPIVLGFQQAAGIWARSDAAVVSAILQRLIAITGAAQGSPLLLGLGCAGDRVELTVQDHACRTARQVAELQSALRGDAQCISASDFAMAAAARLAASIQARIAFEATPWPGHMATLSLPALLGAQASAGLRPKMPERVLLAEDDEICRMLIAQYAASCDVILDIAENGAVAVAMVEEAQSLGHPYALVLMDLRMPVMDGFAAARRLRALGHGEAGLPIIAVSANCSEEDVLECRAAGMQDLMPKPFMVEEFESCMVRWLPSMQLSAHHPGI</sequence>
<dbReference type="InterPro" id="IPR000014">
    <property type="entry name" value="PAS"/>
</dbReference>
<reference evidence="7" key="1">
    <citation type="journal article" date="2014" name="Int. J. Syst. Evol. Microbiol.">
        <title>Complete genome sequence of Corynebacterium casei LMG S-19264T (=DSM 44701T), isolated from a smear-ripened cheese.</title>
        <authorList>
            <consortium name="US DOE Joint Genome Institute (JGI-PGF)"/>
            <person name="Walter F."/>
            <person name="Albersmeier A."/>
            <person name="Kalinowski J."/>
            <person name="Ruckert C."/>
        </authorList>
    </citation>
    <scope>NUCLEOTIDE SEQUENCE</scope>
    <source>
        <strain evidence="7">CGMCC 1.15360</strain>
    </source>
</reference>
<dbReference type="InterPro" id="IPR011006">
    <property type="entry name" value="CheY-like_superfamily"/>
</dbReference>